<feature type="compositionally biased region" description="Low complexity" evidence="1">
    <location>
        <begin position="54"/>
        <end position="97"/>
    </location>
</feature>
<reference evidence="2 3" key="1">
    <citation type="journal article" date="2015" name="Genome Biol. Evol.">
        <title>Phylogenomic analyses indicate that early fungi evolved digesting cell walls of algal ancestors of land plants.</title>
        <authorList>
            <person name="Chang Y."/>
            <person name="Wang S."/>
            <person name="Sekimoto S."/>
            <person name="Aerts A.L."/>
            <person name="Choi C."/>
            <person name="Clum A."/>
            <person name="LaButti K.M."/>
            <person name="Lindquist E.A."/>
            <person name="Yee Ngan C."/>
            <person name="Ohm R.A."/>
            <person name="Salamov A.A."/>
            <person name="Grigoriev I.V."/>
            <person name="Spatafora J.W."/>
            <person name="Berbee M.L."/>
        </authorList>
    </citation>
    <scope>NUCLEOTIDE SEQUENCE [LARGE SCALE GENOMIC DNA]</scope>
    <source>
        <strain evidence="2 3">JEL478</strain>
    </source>
</reference>
<dbReference type="Proteomes" id="UP000070544">
    <property type="component" value="Unassembled WGS sequence"/>
</dbReference>
<feature type="region of interest" description="Disordered" evidence="1">
    <location>
        <begin position="378"/>
        <end position="459"/>
    </location>
</feature>
<feature type="region of interest" description="Disordered" evidence="1">
    <location>
        <begin position="30"/>
        <end position="147"/>
    </location>
</feature>
<dbReference type="EMBL" id="KQ965794">
    <property type="protein sequence ID" value="KXS11952.1"/>
    <property type="molecule type" value="Genomic_DNA"/>
</dbReference>
<accession>A0A139A556</accession>
<feature type="compositionally biased region" description="Low complexity" evidence="1">
    <location>
        <begin position="129"/>
        <end position="138"/>
    </location>
</feature>
<evidence type="ECO:0000313" key="2">
    <source>
        <dbReference type="EMBL" id="KXS11952.1"/>
    </source>
</evidence>
<evidence type="ECO:0000313" key="3">
    <source>
        <dbReference type="Proteomes" id="UP000070544"/>
    </source>
</evidence>
<sequence length="529" mass="55112">MASQPTSTDTGATKRPLDLAELKMLQRKRRAMSGIGGGPVAMSGAISGPGEGSSGLLRGSRGLSSGSLSRTPSLSSLTTPCDDPSSPFSPLALSADLNPRGKENISDNNYFASKPPMRLSSSTVSGHAPSTLPSVSTSLPPPPAADILKSGVTSFRGVLSSLRSAASSWSASRVSSSLVTSSGSLTVDNDLKQPSVMSFATRSSRTNMARIASVQAAPSAISKQTTSLIRLSSTFKPGHSTMSLPSTHPLPSSATLPSQPSTRSRPSNPFHYSPDAPRIRPASHSRDPFAYLESITNSQAAAEASRNHDPVAAEQVLAHRLSALAADVGVAGIAVSANGVGGAVSQGGASASQYPESTYVPIPVVATPRPVGRRRTWVGEMQNSPSGANGWSPGGVSDMEGGSDVDSGRGSDIEDDDDLIVSESPRLAPFPLAKERTTGASQSLVEGTESSKDEVLEGEKRGRGSLVDVLRRRGTSGVSKSGLVFKITHQHSSKNPCRSCLLLHLRYRNFPLLRPRLKFLPSSHPPNPP</sequence>
<feature type="region of interest" description="Disordered" evidence="1">
    <location>
        <begin position="236"/>
        <end position="284"/>
    </location>
</feature>
<gene>
    <name evidence="2" type="ORF">M427DRAFT_417381</name>
</gene>
<feature type="compositionally biased region" description="Basic and acidic residues" evidence="1">
    <location>
        <begin position="449"/>
        <end position="459"/>
    </location>
</feature>
<protein>
    <submittedName>
        <fullName evidence="2">Uncharacterized protein</fullName>
    </submittedName>
</protein>
<keyword evidence="3" id="KW-1185">Reference proteome</keyword>
<feature type="compositionally biased region" description="Polar residues" evidence="1">
    <location>
        <begin position="236"/>
        <end position="267"/>
    </location>
</feature>
<name>A0A139A556_GONPJ</name>
<proteinExistence type="predicted"/>
<organism evidence="2 3">
    <name type="scientific">Gonapodya prolifera (strain JEL478)</name>
    <name type="common">Monoblepharis prolifera</name>
    <dbReference type="NCBI Taxonomy" id="1344416"/>
    <lineage>
        <taxon>Eukaryota</taxon>
        <taxon>Fungi</taxon>
        <taxon>Fungi incertae sedis</taxon>
        <taxon>Chytridiomycota</taxon>
        <taxon>Chytridiomycota incertae sedis</taxon>
        <taxon>Monoblepharidomycetes</taxon>
        <taxon>Monoblepharidales</taxon>
        <taxon>Gonapodyaceae</taxon>
        <taxon>Gonapodya</taxon>
    </lineage>
</organism>
<dbReference type="AlphaFoldDB" id="A0A139A556"/>
<evidence type="ECO:0000256" key="1">
    <source>
        <dbReference type="SAM" id="MobiDB-lite"/>
    </source>
</evidence>